<dbReference type="AlphaFoldDB" id="A0AAN9PDU3"/>
<keyword evidence="1" id="KW-0472">Membrane</keyword>
<evidence type="ECO:0000313" key="3">
    <source>
        <dbReference type="Proteomes" id="UP001359559"/>
    </source>
</evidence>
<dbReference type="EMBL" id="JAYKXN010000004">
    <property type="protein sequence ID" value="KAK7294606.1"/>
    <property type="molecule type" value="Genomic_DNA"/>
</dbReference>
<name>A0AAN9PDU3_CLITE</name>
<sequence>MRRYEGGRIVVKLQDFSFSLCSNSTFVCVVVGGVTVSALVLPPHHFSLSLSHPPRSIPSNQRMQLSSKSSKAQNFATMGLKGMLT</sequence>
<feature type="transmembrane region" description="Helical" evidence="1">
    <location>
        <begin position="20"/>
        <end position="41"/>
    </location>
</feature>
<accession>A0AAN9PDU3</accession>
<gene>
    <name evidence="2" type="ORF">RJT34_17495</name>
</gene>
<organism evidence="2 3">
    <name type="scientific">Clitoria ternatea</name>
    <name type="common">Butterfly pea</name>
    <dbReference type="NCBI Taxonomy" id="43366"/>
    <lineage>
        <taxon>Eukaryota</taxon>
        <taxon>Viridiplantae</taxon>
        <taxon>Streptophyta</taxon>
        <taxon>Embryophyta</taxon>
        <taxon>Tracheophyta</taxon>
        <taxon>Spermatophyta</taxon>
        <taxon>Magnoliopsida</taxon>
        <taxon>eudicotyledons</taxon>
        <taxon>Gunneridae</taxon>
        <taxon>Pentapetalae</taxon>
        <taxon>rosids</taxon>
        <taxon>fabids</taxon>
        <taxon>Fabales</taxon>
        <taxon>Fabaceae</taxon>
        <taxon>Papilionoideae</taxon>
        <taxon>50 kb inversion clade</taxon>
        <taxon>NPAAA clade</taxon>
        <taxon>indigoferoid/millettioid clade</taxon>
        <taxon>Phaseoleae</taxon>
        <taxon>Clitoria</taxon>
    </lineage>
</organism>
<protein>
    <submittedName>
        <fullName evidence="2">Uncharacterized protein</fullName>
    </submittedName>
</protein>
<dbReference type="Proteomes" id="UP001359559">
    <property type="component" value="Unassembled WGS sequence"/>
</dbReference>
<evidence type="ECO:0000256" key="1">
    <source>
        <dbReference type="SAM" id="Phobius"/>
    </source>
</evidence>
<comment type="caution">
    <text evidence="2">The sequence shown here is derived from an EMBL/GenBank/DDBJ whole genome shotgun (WGS) entry which is preliminary data.</text>
</comment>
<reference evidence="2 3" key="1">
    <citation type="submission" date="2024-01" db="EMBL/GenBank/DDBJ databases">
        <title>The genomes of 5 underutilized Papilionoideae crops provide insights into root nodulation and disease resistance.</title>
        <authorList>
            <person name="Yuan L."/>
        </authorList>
    </citation>
    <scope>NUCLEOTIDE SEQUENCE [LARGE SCALE GENOMIC DNA]</scope>
    <source>
        <strain evidence="2">LY-2023</strain>
        <tissue evidence="2">Leaf</tissue>
    </source>
</reference>
<keyword evidence="1" id="KW-0812">Transmembrane</keyword>
<evidence type="ECO:0000313" key="2">
    <source>
        <dbReference type="EMBL" id="KAK7294606.1"/>
    </source>
</evidence>
<keyword evidence="1" id="KW-1133">Transmembrane helix</keyword>
<keyword evidence="3" id="KW-1185">Reference proteome</keyword>
<proteinExistence type="predicted"/>